<evidence type="ECO:0000313" key="15">
    <source>
        <dbReference type="EMBL" id="JAG53673.1"/>
    </source>
</evidence>
<evidence type="ECO:0000256" key="9">
    <source>
        <dbReference type="ARBA" id="ARBA00022840"/>
    </source>
</evidence>
<evidence type="ECO:0000256" key="4">
    <source>
        <dbReference type="ARBA" id="ARBA00008708"/>
    </source>
</evidence>
<dbReference type="InterPro" id="IPR044774">
    <property type="entry name" value="Suv3_DEXQc"/>
</dbReference>
<dbReference type="Pfam" id="PF18147">
    <property type="entry name" value="Suv3_C_1"/>
    <property type="match status" value="1"/>
</dbReference>
<dbReference type="GO" id="GO:0045025">
    <property type="term" value="C:mitochondrial degradosome"/>
    <property type="evidence" value="ECO:0007669"/>
    <property type="project" value="TreeGrafter"/>
</dbReference>
<evidence type="ECO:0000256" key="12">
    <source>
        <dbReference type="ARBA" id="ARBA00047984"/>
    </source>
</evidence>
<dbReference type="PANTHER" id="PTHR12131">
    <property type="entry name" value="ATP-DEPENDENT RNA AND DNA HELICASE"/>
    <property type="match status" value="1"/>
</dbReference>
<dbReference type="EMBL" id="GBRD01012151">
    <property type="protein sequence ID" value="JAG53673.1"/>
    <property type="molecule type" value="Transcribed_RNA"/>
</dbReference>
<dbReference type="InterPro" id="IPR022192">
    <property type="entry name" value="SUV3_C"/>
</dbReference>
<dbReference type="Gene3D" id="3.40.50.300">
    <property type="entry name" value="P-loop containing nucleotide triphosphate hydrolases"/>
    <property type="match status" value="2"/>
</dbReference>
<dbReference type="InterPro" id="IPR027417">
    <property type="entry name" value="P-loop_NTPase"/>
</dbReference>
<evidence type="ECO:0000256" key="3">
    <source>
        <dbReference type="ARBA" id="ARBA00004173"/>
    </source>
</evidence>
<dbReference type="PROSITE" id="PS51194">
    <property type="entry name" value="HELICASE_CTER"/>
    <property type="match status" value="1"/>
</dbReference>
<dbReference type="Pfam" id="PF12513">
    <property type="entry name" value="SUV3_C"/>
    <property type="match status" value="1"/>
</dbReference>
<dbReference type="AlphaFoldDB" id="A0A0K8SK70"/>
<dbReference type="SUPFAM" id="SSF52540">
    <property type="entry name" value="P-loop containing nucleoside triphosphate hydrolases"/>
    <property type="match status" value="2"/>
</dbReference>
<dbReference type="GO" id="GO:0003724">
    <property type="term" value="F:RNA helicase activity"/>
    <property type="evidence" value="ECO:0007669"/>
    <property type="project" value="UniProtKB-EC"/>
</dbReference>
<comment type="cofactor">
    <cofactor evidence="1">
        <name>Mn(2+)</name>
        <dbReference type="ChEBI" id="CHEBI:29035"/>
    </cofactor>
</comment>
<dbReference type="Gene3D" id="1.20.272.40">
    <property type="match status" value="1"/>
</dbReference>
<evidence type="ECO:0000256" key="10">
    <source>
        <dbReference type="ARBA" id="ARBA00022946"/>
    </source>
</evidence>
<evidence type="ECO:0000256" key="7">
    <source>
        <dbReference type="ARBA" id="ARBA00022801"/>
    </source>
</evidence>
<dbReference type="GO" id="GO:0005524">
    <property type="term" value="F:ATP binding"/>
    <property type="evidence" value="ECO:0007669"/>
    <property type="project" value="UniProtKB-KW"/>
</dbReference>
<dbReference type="FunFam" id="1.20.58.1080:FF:000001">
    <property type="entry name" value="ATP-dependent RNA helicase SUPV3L1, mitochondrial"/>
    <property type="match status" value="1"/>
</dbReference>
<comment type="similarity">
    <text evidence="4">Belongs to the helicase family.</text>
</comment>
<keyword evidence="10" id="KW-0809">Transit peptide</keyword>
<comment type="cofactor">
    <cofactor evidence="2">
        <name>Mg(2+)</name>
        <dbReference type="ChEBI" id="CHEBI:18420"/>
    </cofactor>
</comment>
<evidence type="ECO:0000256" key="6">
    <source>
        <dbReference type="ARBA" id="ARBA00022741"/>
    </source>
</evidence>
<dbReference type="SMART" id="SM00490">
    <property type="entry name" value="HELICc"/>
    <property type="match status" value="1"/>
</dbReference>
<dbReference type="Pfam" id="PF18114">
    <property type="entry name" value="Suv3_N"/>
    <property type="match status" value="1"/>
</dbReference>
<dbReference type="FunFam" id="3.40.50.300:FF:000269">
    <property type="entry name" value="ATP-dependent RNA helicase SUPV3L1, mitochondrial"/>
    <property type="match status" value="1"/>
</dbReference>
<protein>
    <recommendedName>
        <fullName evidence="13">ATP-dependent RNA helicase SUV3 homolog, mitochondrial</fullName>
        <ecNumber evidence="5">3.6.4.13</ecNumber>
    </recommendedName>
</protein>
<dbReference type="InterPro" id="IPR055206">
    <property type="entry name" value="DEXQc_SUV3"/>
</dbReference>
<evidence type="ECO:0000256" key="1">
    <source>
        <dbReference type="ARBA" id="ARBA00001936"/>
    </source>
</evidence>
<dbReference type="GO" id="GO:0000965">
    <property type="term" value="P:mitochondrial RNA 3'-end processing"/>
    <property type="evidence" value="ECO:0007669"/>
    <property type="project" value="TreeGrafter"/>
</dbReference>
<dbReference type="Gene3D" id="1.10.1740.140">
    <property type="match status" value="1"/>
</dbReference>
<proteinExistence type="inferred from homology"/>
<evidence type="ECO:0000256" key="2">
    <source>
        <dbReference type="ARBA" id="ARBA00001946"/>
    </source>
</evidence>
<dbReference type="GO" id="GO:0016787">
    <property type="term" value="F:hydrolase activity"/>
    <property type="evidence" value="ECO:0007669"/>
    <property type="project" value="UniProtKB-KW"/>
</dbReference>
<accession>A0A0K8SK70</accession>
<dbReference type="CDD" id="cd18805">
    <property type="entry name" value="SF2_C_suv3"/>
    <property type="match status" value="1"/>
</dbReference>
<keyword evidence="8" id="KW-0347">Helicase</keyword>
<dbReference type="FunFam" id="3.40.50.300:FF:000446">
    <property type="entry name" value="ATP-dependent RNA helicase SUPV3L1, mitochondrial"/>
    <property type="match status" value="1"/>
</dbReference>
<sequence length="791" mass="89849">MHRFRRIFRILNRLSVGSGEIGAPSYCRTVLIMRTKTTDISKISSLFIPIPVKPDPEEAGTGIGKELTGNISKSELIKVLNKFYTRPEVKQLCLENGLDSYLQHQAYMSFRRYCLECETLPVDLHILVSDILKEAAHITDVFPYFLRHARQIFPHLDCMDDLKRISDLTSPPSWYPNARSMKRKIIFHAGPTNSGKTYRALERFMAAKSGVYCGPLKLLATEVYKKANERGTPCDLVTGEERKFAISEGSPSSHVSCTVEMTSVNTPYEVAVIDEIQLLRDPGRGWAWTRSFLGVMAEEIHVCGEAAAIDLISALALTCNEDVEVHTYKRLTDLTVESEALGSFDNVRPGDCIVCFSKNDIYSVSRTLESQGCEVAVIYGGLPPGTKLAQAQKFNDPDSSCKLLIATDAIGMGLNLSIKRIVFYSLIKPIMNEKGEKELDVITVSQALQIAGRAGRFNTHFDKGSVTTFKAEDLPILKNLLSQSPEEITKAGLHPTAEQIELYAYHLPNSTLSNLVNIFEGICTVDDSLYFMCNSEDFKFLADMIQHVPLPLKARYIFCCAPINRKMPFVCSMFLKFARQFSRNEPISYQWLCRNIGYPFSVPHSLGDLVHLECVFDVLDLYLWLSTRFPDLFPGVYQVRDLQEELDNIIQQGVTMITRLVLSSQQTNEEDVSEDEDFSQVPKKVAKNLLKGRGKLTDRLMAQGLLTPSMLNQLRKEWKQVEGKKIKCNHQYGDLICDFRICMNGCMKRPFKKNFKRNRMWRFQHLSRNEEELYDPKLKKKRKPKILANYS</sequence>
<dbReference type="Pfam" id="PF22527">
    <property type="entry name" value="DEXQc_Suv3"/>
    <property type="match status" value="1"/>
</dbReference>
<dbReference type="InterPro" id="IPR041082">
    <property type="entry name" value="Suv3_C_1"/>
</dbReference>
<feature type="domain" description="Helicase C-terminal" evidence="14">
    <location>
        <begin position="330"/>
        <end position="504"/>
    </location>
</feature>
<evidence type="ECO:0000256" key="11">
    <source>
        <dbReference type="ARBA" id="ARBA00023128"/>
    </source>
</evidence>
<dbReference type="InterPro" id="IPR001650">
    <property type="entry name" value="Helicase_C-like"/>
</dbReference>
<dbReference type="PANTHER" id="PTHR12131:SF1">
    <property type="entry name" value="ATP-DEPENDENT RNA HELICASE SUPV3L1, MITOCHONDRIAL-RELATED"/>
    <property type="match status" value="1"/>
</dbReference>
<organism evidence="15">
    <name type="scientific">Lygus hesperus</name>
    <name type="common">Western plant bug</name>
    <dbReference type="NCBI Taxonomy" id="30085"/>
    <lineage>
        <taxon>Eukaryota</taxon>
        <taxon>Metazoa</taxon>
        <taxon>Ecdysozoa</taxon>
        <taxon>Arthropoda</taxon>
        <taxon>Hexapoda</taxon>
        <taxon>Insecta</taxon>
        <taxon>Pterygota</taxon>
        <taxon>Neoptera</taxon>
        <taxon>Paraneoptera</taxon>
        <taxon>Hemiptera</taxon>
        <taxon>Heteroptera</taxon>
        <taxon>Panheteroptera</taxon>
        <taxon>Cimicomorpha</taxon>
        <taxon>Miridae</taxon>
        <taxon>Mirini</taxon>
        <taxon>Lygus</taxon>
    </lineage>
</organism>
<name>A0A0K8SK70_LYGHE</name>
<dbReference type="InterPro" id="IPR050699">
    <property type="entry name" value="RNA-DNA_Helicase"/>
</dbReference>
<dbReference type="CDD" id="cd17913">
    <property type="entry name" value="DEXQc_Suv3"/>
    <property type="match status" value="1"/>
</dbReference>
<comment type="subcellular location">
    <subcellularLocation>
        <location evidence="3">Mitochondrion</location>
    </subcellularLocation>
</comment>
<dbReference type="InterPro" id="IPR041453">
    <property type="entry name" value="Suv3_N"/>
</dbReference>
<keyword evidence="6" id="KW-0547">Nucleotide-binding</keyword>
<keyword evidence="11" id="KW-0496">Mitochondrion</keyword>
<evidence type="ECO:0000256" key="13">
    <source>
        <dbReference type="ARBA" id="ARBA00069703"/>
    </source>
</evidence>
<keyword evidence="7" id="KW-0378">Hydrolase</keyword>
<comment type="catalytic activity">
    <reaction evidence="12">
        <text>ATP + H2O = ADP + phosphate + H(+)</text>
        <dbReference type="Rhea" id="RHEA:13065"/>
        <dbReference type="ChEBI" id="CHEBI:15377"/>
        <dbReference type="ChEBI" id="CHEBI:15378"/>
        <dbReference type="ChEBI" id="CHEBI:30616"/>
        <dbReference type="ChEBI" id="CHEBI:43474"/>
        <dbReference type="ChEBI" id="CHEBI:456216"/>
        <dbReference type="EC" id="3.6.4.13"/>
    </reaction>
</comment>
<reference evidence="15" key="1">
    <citation type="submission" date="2014-09" db="EMBL/GenBank/DDBJ databases">
        <authorList>
            <person name="Magalhaes I.L.F."/>
            <person name="Oliveira U."/>
            <person name="Santos F.R."/>
            <person name="Vidigal T.H.D.A."/>
            <person name="Brescovit A.D."/>
            <person name="Santos A.J."/>
        </authorList>
    </citation>
    <scope>NUCLEOTIDE SEQUENCE</scope>
</reference>
<evidence type="ECO:0000256" key="8">
    <source>
        <dbReference type="ARBA" id="ARBA00022806"/>
    </source>
</evidence>
<dbReference type="EC" id="3.6.4.13" evidence="5"/>
<evidence type="ECO:0000259" key="14">
    <source>
        <dbReference type="PROSITE" id="PS51194"/>
    </source>
</evidence>
<dbReference type="Gene3D" id="1.20.58.1080">
    <property type="match status" value="1"/>
</dbReference>
<keyword evidence="9" id="KW-0067">ATP-binding</keyword>
<dbReference type="Pfam" id="PF00271">
    <property type="entry name" value="Helicase_C"/>
    <property type="match status" value="1"/>
</dbReference>
<evidence type="ECO:0000256" key="5">
    <source>
        <dbReference type="ARBA" id="ARBA00012552"/>
    </source>
</evidence>